<evidence type="ECO:0000259" key="6">
    <source>
        <dbReference type="PROSITE" id="PS50262"/>
    </source>
</evidence>
<dbReference type="WBParaSite" id="BXY_1070000.1">
    <property type="protein sequence ID" value="BXY_1070000.1"/>
    <property type="gene ID" value="BXY_1070000"/>
</dbReference>
<dbReference type="SMART" id="SM01381">
    <property type="entry name" value="7TM_GPCR_Srsx"/>
    <property type="match status" value="1"/>
</dbReference>
<dbReference type="InterPro" id="IPR047130">
    <property type="entry name" value="7TM_GPCR_Srsx_nematod"/>
</dbReference>
<feature type="transmembrane region" description="Helical" evidence="5">
    <location>
        <begin position="127"/>
        <end position="147"/>
    </location>
</feature>
<evidence type="ECO:0000256" key="3">
    <source>
        <dbReference type="ARBA" id="ARBA00022989"/>
    </source>
</evidence>
<dbReference type="Proteomes" id="UP000095284">
    <property type="component" value="Unplaced"/>
</dbReference>
<keyword evidence="3 5" id="KW-1133">Transmembrane helix</keyword>
<feature type="transmembrane region" description="Helical" evidence="5">
    <location>
        <begin position="86"/>
        <end position="107"/>
    </location>
</feature>
<comment type="subcellular location">
    <subcellularLocation>
        <location evidence="1">Membrane</location>
    </subcellularLocation>
</comment>
<dbReference type="InterPro" id="IPR017452">
    <property type="entry name" value="GPCR_Rhodpsn_7TM"/>
</dbReference>
<keyword evidence="2 5" id="KW-0812">Transmembrane</keyword>
<feature type="transmembrane region" description="Helical" evidence="5">
    <location>
        <begin position="18"/>
        <end position="39"/>
    </location>
</feature>
<dbReference type="AlphaFoldDB" id="A0A1I7SCE9"/>
<feature type="transmembrane region" description="Helical" evidence="5">
    <location>
        <begin position="273"/>
        <end position="295"/>
    </location>
</feature>
<feature type="transmembrane region" description="Helical" evidence="5">
    <location>
        <begin position="173"/>
        <end position="195"/>
    </location>
</feature>
<dbReference type="PROSITE" id="PS50262">
    <property type="entry name" value="G_PROTEIN_RECEP_F1_2"/>
    <property type="match status" value="1"/>
</dbReference>
<feature type="transmembrane region" description="Helical" evidence="5">
    <location>
        <begin position="325"/>
        <end position="344"/>
    </location>
</feature>
<feature type="transmembrane region" description="Helical" evidence="5">
    <location>
        <begin position="207"/>
        <end position="229"/>
    </location>
</feature>
<dbReference type="GO" id="GO:0004930">
    <property type="term" value="F:G protein-coupled receptor activity"/>
    <property type="evidence" value="ECO:0007669"/>
    <property type="project" value="InterPro"/>
</dbReference>
<evidence type="ECO:0000313" key="7">
    <source>
        <dbReference type="Proteomes" id="UP000095284"/>
    </source>
</evidence>
<keyword evidence="4 5" id="KW-0472">Membrane</keyword>
<feature type="transmembrane region" description="Helical" evidence="5">
    <location>
        <begin position="51"/>
        <end position="74"/>
    </location>
</feature>
<dbReference type="InterPro" id="IPR000276">
    <property type="entry name" value="GPCR_Rhodpsn"/>
</dbReference>
<dbReference type="SUPFAM" id="SSF81321">
    <property type="entry name" value="Family A G protein-coupled receptor-like"/>
    <property type="match status" value="1"/>
</dbReference>
<organism evidence="7 8">
    <name type="scientific">Bursaphelenchus xylophilus</name>
    <name type="common">Pinewood nematode worm</name>
    <name type="synonym">Aphelenchoides xylophilus</name>
    <dbReference type="NCBI Taxonomy" id="6326"/>
    <lineage>
        <taxon>Eukaryota</taxon>
        <taxon>Metazoa</taxon>
        <taxon>Ecdysozoa</taxon>
        <taxon>Nematoda</taxon>
        <taxon>Chromadorea</taxon>
        <taxon>Rhabditida</taxon>
        <taxon>Tylenchina</taxon>
        <taxon>Tylenchomorpha</taxon>
        <taxon>Aphelenchoidea</taxon>
        <taxon>Aphelenchoididae</taxon>
        <taxon>Bursaphelenchus</taxon>
    </lineage>
</organism>
<dbReference type="PANTHER" id="PTHR23360:SF5">
    <property type="entry name" value="G-PROTEIN COUPLED RECEPTORS FAMILY 1 PROFILE DOMAIN-CONTAINING PROTEIN"/>
    <property type="match status" value="1"/>
</dbReference>
<feature type="domain" description="G-protein coupled receptors family 1 profile" evidence="6">
    <location>
        <begin position="30"/>
        <end position="262"/>
    </location>
</feature>
<dbReference type="GO" id="GO:0016020">
    <property type="term" value="C:membrane"/>
    <property type="evidence" value="ECO:0007669"/>
    <property type="project" value="UniProtKB-SubCell"/>
</dbReference>
<evidence type="ECO:0000256" key="1">
    <source>
        <dbReference type="ARBA" id="ARBA00004370"/>
    </source>
</evidence>
<dbReference type="PANTHER" id="PTHR23360">
    <property type="entry name" value="G-PROTEIN COUPLED RECEPTORS FAMILY 1 PROFILE DOMAIN-CONTAINING PROTEIN-RELATED"/>
    <property type="match status" value="1"/>
</dbReference>
<evidence type="ECO:0000313" key="8">
    <source>
        <dbReference type="WBParaSite" id="BXY_1070000.1"/>
    </source>
</evidence>
<dbReference type="Pfam" id="PF10320">
    <property type="entry name" value="7TM_GPCR_Srsx"/>
    <property type="match status" value="1"/>
</dbReference>
<reference evidence="8" key="1">
    <citation type="submission" date="2016-11" db="UniProtKB">
        <authorList>
            <consortium name="WormBaseParasite"/>
        </authorList>
    </citation>
    <scope>IDENTIFICATION</scope>
</reference>
<name>A0A1I7SCE9_BURXY</name>
<dbReference type="Gene3D" id="1.20.1070.10">
    <property type="entry name" value="Rhodopsin 7-helix transmembrane proteins"/>
    <property type="match status" value="1"/>
</dbReference>
<proteinExistence type="predicted"/>
<feature type="transmembrane region" description="Helical" evidence="5">
    <location>
        <begin position="392"/>
        <end position="413"/>
    </location>
</feature>
<protein>
    <submittedName>
        <fullName evidence="8">G_PROTEIN_RECEP_F1_2 domain-containing protein</fullName>
    </submittedName>
</protein>
<sequence length="414" mass="45933">MLFTGIMVTLNTMTTPTILLASISALGIFGNANIAWATFQKKKLRSSCNVLITITAITDVLHQWAHLIWAFLYFNETVTTFEECFWIQSVPVFCSNFGSVMLLVLGLDRLICIGKPVFYEQMSKPGYIFALVSIGLTIPVAMSISAYTRMLLDPSKISPCVITGGLDPFGMALFFQVNASLNTSTFLVYGLIWIVVKKSNYSRSKQLLRTITTASLCGVGGWFFTMNLATVLNAVGIEVTPIIIIYNGAILNTSVTMNYLIYFGMSYQGLNKLCYITTLMLFAFTLPIGLGYYAYNRMLLNQTAPAICMVAGGYDDESLGLVFEVYLGLSIVTLLAYGLIWLIVRMRRYSKSRQLLRSVTVVSLCVVGGWFISMVLMNAMPFMGVTVNTLNSMYAGFALNLSVALNYFIYYAMK</sequence>
<feature type="transmembrane region" description="Helical" evidence="5">
    <location>
        <begin position="241"/>
        <end position="261"/>
    </location>
</feature>
<dbReference type="InterPro" id="IPR019424">
    <property type="entry name" value="7TM_GPCR_Srsx"/>
</dbReference>
<accession>A0A1I7SCE9</accession>
<evidence type="ECO:0000256" key="4">
    <source>
        <dbReference type="ARBA" id="ARBA00023136"/>
    </source>
</evidence>
<evidence type="ECO:0000256" key="5">
    <source>
        <dbReference type="SAM" id="Phobius"/>
    </source>
</evidence>
<evidence type="ECO:0000256" key="2">
    <source>
        <dbReference type="ARBA" id="ARBA00022692"/>
    </source>
</evidence>
<feature type="transmembrane region" description="Helical" evidence="5">
    <location>
        <begin position="356"/>
        <end position="380"/>
    </location>
</feature>